<dbReference type="Proteomes" id="UP000503336">
    <property type="component" value="Chromosome"/>
</dbReference>
<protein>
    <submittedName>
        <fullName evidence="5">Lytic transglycosylase domain-containing protein</fullName>
    </submittedName>
</protein>
<dbReference type="AlphaFoldDB" id="A0A7L5BV43"/>
<dbReference type="CDD" id="cd00254">
    <property type="entry name" value="LT-like"/>
    <property type="match status" value="1"/>
</dbReference>
<evidence type="ECO:0000259" key="4">
    <source>
        <dbReference type="Pfam" id="PF01464"/>
    </source>
</evidence>
<proteinExistence type="inferred from homology"/>
<dbReference type="InterPro" id="IPR008258">
    <property type="entry name" value="Transglycosylase_SLT_dom_1"/>
</dbReference>
<evidence type="ECO:0000313" key="6">
    <source>
        <dbReference type="Proteomes" id="UP000503336"/>
    </source>
</evidence>
<evidence type="ECO:0000256" key="3">
    <source>
        <dbReference type="SAM" id="SignalP"/>
    </source>
</evidence>
<dbReference type="InterPro" id="IPR023346">
    <property type="entry name" value="Lysozyme-like_dom_sf"/>
</dbReference>
<evidence type="ECO:0000313" key="5">
    <source>
        <dbReference type="EMBL" id="QIE54036.1"/>
    </source>
</evidence>
<organism evidence="5 6">
    <name type="scientific">Pikeienuella piscinae</name>
    <dbReference type="NCBI Taxonomy" id="2748098"/>
    <lineage>
        <taxon>Bacteria</taxon>
        <taxon>Pseudomonadati</taxon>
        <taxon>Pseudomonadota</taxon>
        <taxon>Alphaproteobacteria</taxon>
        <taxon>Rhodobacterales</taxon>
        <taxon>Paracoccaceae</taxon>
        <taxon>Pikeienuella</taxon>
    </lineage>
</organism>
<gene>
    <name evidence="5" type="ORF">G5B40_00415</name>
</gene>
<sequence>MVAPRRALFFALLLLFGPVPATARPPDPPEAAARPDPASPEAICALIGAEAERRALPKAFFARLIWKESRFDIHAVSPVGAQGVAQFMPYTAKERGLADPFDPAQAIPASADYLAELRDAFGNFGLAAAAYNGGPDRVSRWLANRARLPAETHDYVLTITARPADWFRRKDREVEDRPLLKDASFEAGCLQLPVIATRAAPRPPWGVVVAGGRNRGAALIAFERAKRSARGQIDPARLHVLRRARRATGPRYLAVLGAESRSEAQKLCLRLRRAGAPCTIRRN</sequence>
<dbReference type="RefSeq" id="WP_165093661.1">
    <property type="nucleotide sequence ID" value="NZ_CP049056.1"/>
</dbReference>
<evidence type="ECO:0000256" key="1">
    <source>
        <dbReference type="ARBA" id="ARBA00007734"/>
    </source>
</evidence>
<dbReference type="Pfam" id="PF01464">
    <property type="entry name" value="SLT"/>
    <property type="match status" value="1"/>
</dbReference>
<feature type="signal peptide" evidence="3">
    <location>
        <begin position="1"/>
        <end position="23"/>
    </location>
</feature>
<keyword evidence="6" id="KW-1185">Reference proteome</keyword>
<evidence type="ECO:0000256" key="2">
    <source>
        <dbReference type="ARBA" id="ARBA00009387"/>
    </source>
</evidence>
<name>A0A7L5BV43_9RHOB</name>
<comment type="similarity">
    <text evidence="1">Belongs to the transglycosylase Slt family.</text>
</comment>
<dbReference type="PANTHER" id="PTHR37423:SF2">
    <property type="entry name" value="MEMBRANE-BOUND LYTIC MUREIN TRANSGLYCOSYLASE C"/>
    <property type="match status" value="1"/>
</dbReference>
<comment type="similarity">
    <text evidence="2">Belongs to the virb1 family.</text>
</comment>
<accession>A0A7L5BV43</accession>
<keyword evidence="3" id="KW-0732">Signal</keyword>
<dbReference type="Gene3D" id="1.10.530.10">
    <property type="match status" value="1"/>
</dbReference>
<feature type="domain" description="Transglycosylase SLT" evidence="4">
    <location>
        <begin position="46"/>
        <end position="149"/>
    </location>
</feature>
<reference evidence="5 6" key="1">
    <citation type="submission" date="2020-02" db="EMBL/GenBank/DDBJ databases">
        <title>complete genome sequence of Rhodobacteraceae bacterium.</title>
        <authorList>
            <person name="Park J."/>
            <person name="Kim Y.-S."/>
            <person name="Kim K.-H."/>
        </authorList>
    </citation>
    <scope>NUCLEOTIDE SEQUENCE [LARGE SCALE GENOMIC DNA]</scope>
    <source>
        <strain evidence="5 6">RR4-56</strain>
    </source>
</reference>
<dbReference type="PANTHER" id="PTHR37423">
    <property type="entry name" value="SOLUBLE LYTIC MUREIN TRANSGLYCOSYLASE-RELATED"/>
    <property type="match status" value="1"/>
</dbReference>
<feature type="chain" id="PRO_5029588167" evidence="3">
    <location>
        <begin position="24"/>
        <end position="283"/>
    </location>
</feature>
<dbReference type="EMBL" id="CP049056">
    <property type="protein sequence ID" value="QIE54036.1"/>
    <property type="molecule type" value="Genomic_DNA"/>
</dbReference>
<dbReference type="KEGG" id="hdh:G5B40_00415"/>
<dbReference type="SUPFAM" id="SSF53955">
    <property type="entry name" value="Lysozyme-like"/>
    <property type="match status" value="1"/>
</dbReference>